<proteinExistence type="predicted"/>
<evidence type="ECO:0000256" key="1">
    <source>
        <dbReference type="SAM" id="SignalP"/>
    </source>
</evidence>
<evidence type="ECO:0008006" key="3">
    <source>
        <dbReference type="Google" id="ProtNLM"/>
    </source>
</evidence>
<gene>
    <name evidence="2" type="ORF">HELGO_WM45984</name>
</gene>
<dbReference type="Gene3D" id="2.20.110.10">
    <property type="entry name" value="Histone H3 K4-specific methyltransferase SET7/9 N-terminal domain"/>
    <property type="match status" value="1"/>
</dbReference>
<organism evidence="2">
    <name type="scientific">uncultured Aureispira sp</name>
    <dbReference type="NCBI Taxonomy" id="1331704"/>
    <lineage>
        <taxon>Bacteria</taxon>
        <taxon>Pseudomonadati</taxon>
        <taxon>Bacteroidota</taxon>
        <taxon>Saprospiria</taxon>
        <taxon>Saprospirales</taxon>
        <taxon>Saprospiraceae</taxon>
        <taxon>Aureispira</taxon>
        <taxon>environmental samples</taxon>
    </lineage>
</organism>
<evidence type="ECO:0000313" key="2">
    <source>
        <dbReference type="EMBL" id="CAA6821961.1"/>
    </source>
</evidence>
<feature type="signal peptide" evidence="1">
    <location>
        <begin position="1"/>
        <end position="17"/>
    </location>
</feature>
<keyword evidence="1" id="KW-0732">Signal</keyword>
<dbReference type="InterPro" id="IPR011652">
    <property type="entry name" value="MORN_2"/>
</dbReference>
<dbReference type="Pfam" id="PF07661">
    <property type="entry name" value="MORN_2"/>
    <property type="match status" value="5"/>
</dbReference>
<reference evidence="2" key="1">
    <citation type="submission" date="2020-01" db="EMBL/GenBank/DDBJ databases">
        <authorList>
            <person name="Meier V. D."/>
            <person name="Meier V D."/>
        </authorList>
    </citation>
    <scope>NUCLEOTIDE SEQUENCE</scope>
    <source>
        <strain evidence="2">HLG_WM_MAG_10</strain>
    </source>
</reference>
<dbReference type="EMBL" id="CACVAQ010000306">
    <property type="protein sequence ID" value="CAA6821961.1"/>
    <property type="molecule type" value="Genomic_DNA"/>
</dbReference>
<protein>
    <recommendedName>
        <fullName evidence="3">Toxin-antitoxin system YwqK family antitoxin</fullName>
    </recommendedName>
</protein>
<feature type="chain" id="PRO_5028445602" description="Toxin-antitoxin system YwqK family antitoxin" evidence="1">
    <location>
        <begin position="18"/>
        <end position="246"/>
    </location>
</feature>
<dbReference type="AlphaFoldDB" id="A0A6S6TFP4"/>
<name>A0A6S6TFP4_9BACT</name>
<accession>A0A6S6TFP4</accession>
<sequence length="246" mass="27678">MKAIKVIGIGLFLSCLAACTSESTSNNTNTITIEKEGKAVEVQLVDKVEYNEDSTFKMSYQVEANTDVKYGVYKEYDVPTSTLLSERNYKNNKLDGIEKIYFSNGQVDGELNYKNGVHEGIFKYYYEDGTLKQEGVYVKGTIEGILKSYYPTGVLKEEVFHEKGLTQGAFKEYNENGTIKAEGEYTSKHGREDLEHGLFKDYDKNGKLLRKMRCKEGQCCTTWTLEAGDIKPTTKLCAAILESEAS</sequence>
<dbReference type="Gene3D" id="3.90.930.1">
    <property type="match status" value="1"/>
</dbReference>
<dbReference type="SUPFAM" id="SSF82185">
    <property type="entry name" value="Histone H3 K4-specific methyltransferase SET7/9 N-terminal domain"/>
    <property type="match status" value="1"/>
</dbReference>